<evidence type="ECO:0000256" key="4">
    <source>
        <dbReference type="ARBA" id="ARBA00011738"/>
    </source>
</evidence>
<dbReference type="SUPFAM" id="SSF55811">
    <property type="entry name" value="Nudix"/>
    <property type="match status" value="1"/>
</dbReference>
<reference evidence="12 13" key="1">
    <citation type="submission" date="2016-10" db="EMBL/GenBank/DDBJ databases">
        <authorList>
            <person name="de Groot N.N."/>
        </authorList>
    </citation>
    <scope>NUCLEOTIDE SEQUENCE [LARGE SCALE GENOMIC DNA]</scope>
    <source>
        <strain evidence="12 13">CPCC 100156</strain>
    </source>
</reference>
<dbReference type="InterPro" id="IPR015797">
    <property type="entry name" value="NUDIX_hydrolase-like_dom_sf"/>
</dbReference>
<comment type="catalytic activity">
    <reaction evidence="1">
        <text>GDP-alpha-D-mannose + H2O = alpha-D-mannose 1-phosphate + GMP + 2 H(+)</text>
        <dbReference type="Rhea" id="RHEA:27978"/>
        <dbReference type="ChEBI" id="CHEBI:15377"/>
        <dbReference type="ChEBI" id="CHEBI:15378"/>
        <dbReference type="ChEBI" id="CHEBI:57527"/>
        <dbReference type="ChEBI" id="CHEBI:58115"/>
        <dbReference type="ChEBI" id="CHEBI:58409"/>
    </reaction>
</comment>
<proteinExistence type="inferred from homology"/>
<keyword evidence="9" id="KW-0460">Magnesium</keyword>
<evidence type="ECO:0000256" key="10">
    <source>
        <dbReference type="PIRSR" id="PIRSR604385-3"/>
    </source>
</evidence>
<gene>
    <name evidence="12" type="ORF">SAMN04487779_10861</name>
</gene>
<dbReference type="Pfam" id="PF00293">
    <property type="entry name" value="NUDIX"/>
    <property type="match status" value="1"/>
</dbReference>
<feature type="binding site" evidence="9">
    <location>
        <position position="81"/>
    </location>
    <ligand>
        <name>Mg(2+)</name>
        <dbReference type="ChEBI" id="CHEBI:18420"/>
        <label>1</label>
    </ligand>
</feature>
<dbReference type="GO" id="GO:0046872">
    <property type="term" value="F:metal ion binding"/>
    <property type="evidence" value="ECO:0007669"/>
    <property type="project" value="UniProtKB-KW"/>
</dbReference>
<dbReference type="CDD" id="cd24157">
    <property type="entry name" value="NUDIX_GDPMK"/>
    <property type="match status" value="1"/>
</dbReference>
<feature type="binding site" evidence="9">
    <location>
        <position position="149"/>
    </location>
    <ligand>
        <name>Mg(2+)</name>
        <dbReference type="ChEBI" id="CHEBI:18420"/>
        <label>1</label>
    </ligand>
</feature>
<accession>A0A1G7ENC3</accession>
<evidence type="ECO:0000256" key="6">
    <source>
        <dbReference type="ARBA" id="ARBA00022801"/>
    </source>
</evidence>
<comment type="subunit">
    <text evidence="4">Homodimer.</text>
</comment>
<evidence type="ECO:0000256" key="5">
    <source>
        <dbReference type="ARBA" id="ARBA00016377"/>
    </source>
</evidence>
<dbReference type="Gene3D" id="3.90.79.10">
    <property type="entry name" value="Nucleoside Triphosphate Pyrophosphohydrolase"/>
    <property type="match status" value="1"/>
</dbReference>
<dbReference type="STRING" id="938405.SAMN02927895_05771"/>
<evidence type="ECO:0000259" key="11">
    <source>
        <dbReference type="PROSITE" id="PS51462"/>
    </source>
</evidence>
<keyword evidence="6" id="KW-0378">Hydrolase</keyword>
<evidence type="ECO:0000256" key="3">
    <source>
        <dbReference type="ARBA" id="ARBA00007275"/>
    </source>
</evidence>
<keyword evidence="9" id="KW-0479">Metal-binding</keyword>
<feature type="short sequence motif" description="Nudix box" evidence="10">
    <location>
        <begin position="82"/>
        <end position="103"/>
    </location>
</feature>
<dbReference type="GO" id="GO:0019693">
    <property type="term" value="P:ribose phosphate metabolic process"/>
    <property type="evidence" value="ECO:0007669"/>
    <property type="project" value="TreeGrafter"/>
</dbReference>
<evidence type="ECO:0000256" key="8">
    <source>
        <dbReference type="ARBA" id="ARBA00032272"/>
    </source>
</evidence>
<dbReference type="GO" id="GO:0005829">
    <property type="term" value="C:cytosol"/>
    <property type="evidence" value="ECO:0007669"/>
    <property type="project" value="TreeGrafter"/>
</dbReference>
<comment type="cofactor">
    <cofactor evidence="2 9">
        <name>Mg(2+)</name>
        <dbReference type="ChEBI" id="CHEBI:18420"/>
    </cofactor>
</comment>
<evidence type="ECO:0000256" key="7">
    <source>
        <dbReference type="ARBA" id="ARBA00032162"/>
    </source>
</evidence>
<dbReference type="EMBL" id="FMZX01000086">
    <property type="protein sequence ID" value="SDE65144.1"/>
    <property type="molecule type" value="Genomic_DNA"/>
</dbReference>
<evidence type="ECO:0000256" key="2">
    <source>
        <dbReference type="ARBA" id="ARBA00001946"/>
    </source>
</evidence>
<dbReference type="PANTHER" id="PTHR11839:SF18">
    <property type="entry name" value="NUDIX HYDROLASE DOMAIN-CONTAINING PROTEIN"/>
    <property type="match status" value="1"/>
</dbReference>
<protein>
    <recommendedName>
        <fullName evidence="5">GDP-mannose pyrophosphatase</fullName>
    </recommendedName>
    <alternativeName>
        <fullName evidence="7">GDP-mannose hydrolase</fullName>
    </alternativeName>
    <alternativeName>
        <fullName evidence="8">GDPMK</fullName>
    </alternativeName>
</protein>
<dbReference type="GO" id="GO:0006753">
    <property type="term" value="P:nucleoside phosphate metabolic process"/>
    <property type="evidence" value="ECO:0007669"/>
    <property type="project" value="TreeGrafter"/>
</dbReference>
<evidence type="ECO:0000313" key="12">
    <source>
        <dbReference type="EMBL" id="SDE65144.1"/>
    </source>
</evidence>
<sequence>MTEMKPVIEQMALKHQRWSRLFVATIRLPDGQTVQRDVEDHGQAVAVLPFDPRRRTALLVRQFRAPPFYAAGEPEMLELPAGRLDEDDPSAGARRETLEEIGLRLGTLEPVMMAWTMPALSTERVHLFLAPYHVDDRVAKGGGLADEHENIAVTELPLAELAAIADRGALTELKLFALVQTLRLRRPELFKAC</sequence>
<evidence type="ECO:0000256" key="9">
    <source>
        <dbReference type="PIRSR" id="PIRSR604385-2"/>
    </source>
</evidence>
<dbReference type="InterPro" id="IPR000086">
    <property type="entry name" value="NUDIX_hydrolase_dom"/>
</dbReference>
<dbReference type="PROSITE" id="PS51462">
    <property type="entry name" value="NUDIX"/>
    <property type="match status" value="1"/>
</dbReference>
<dbReference type="InterPro" id="IPR004385">
    <property type="entry name" value="NDP_pyrophosphatase"/>
</dbReference>
<dbReference type="GO" id="GO:0016818">
    <property type="term" value="F:hydrolase activity, acting on acid anhydrides, in phosphorus-containing anhydrides"/>
    <property type="evidence" value="ECO:0007669"/>
    <property type="project" value="InterPro"/>
</dbReference>
<evidence type="ECO:0000256" key="1">
    <source>
        <dbReference type="ARBA" id="ARBA00000847"/>
    </source>
</evidence>
<feature type="binding site" evidence="9">
    <location>
        <position position="100"/>
    </location>
    <ligand>
        <name>Mg(2+)</name>
        <dbReference type="ChEBI" id="CHEBI:18420"/>
        <label>2</label>
    </ligand>
</feature>
<name>A0A1G7ENC3_9PROT</name>
<evidence type="ECO:0000313" key="13">
    <source>
        <dbReference type="Proteomes" id="UP000198925"/>
    </source>
</evidence>
<dbReference type="AlphaFoldDB" id="A0A1G7ENC3"/>
<dbReference type="PANTHER" id="PTHR11839">
    <property type="entry name" value="UDP/ADP-SUGAR PYROPHOSPHATASE"/>
    <property type="match status" value="1"/>
</dbReference>
<feature type="domain" description="Nudix hydrolase" evidence="11">
    <location>
        <begin position="40"/>
        <end position="178"/>
    </location>
</feature>
<dbReference type="NCBIfam" id="TIGR00052">
    <property type="entry name" value="nudix-type nucleoside diphosphatase, YffH/AdpP family"/>
    <property type="match status" value="1"/>
</dbReference>
<comment type="similarity">
    <text evidence="3">Belongs to the Nudix hydrolase family. NudK subfamily.</text>
</comment>
<dbReference type="RefSeq" id="WP_218127659.1">
    <property type="nucleotide sequence ID" value="NZ_FMXZ01000079.1"/>
</dbReference>
<keyword evidence="13" id="KW-1185">Reference proteome</keyword>
<dbReference type="Proteomes" id="UP000198925">
    <property type="component" value="Unassembled WGS sequence"/>
</dbReference>
<organism evidence="12 13">
    <name type="scientific">Belnapia rosea</name>
    <dbReference type="NCBI Taxonomy" id="938405"/>
    <lineage>
        <taxon>Bacteria</taxon>
        <taxon>Pseudomonadati</taxon>
        <taxon>Pseudomonadota</taxon>
        <taxon>Alphaproteobacteria</taxon>
        <taxon>Acetobacterales</taxon>
        <taxon>Roseomonadaceae</taxon>
        <taxon>Belnapia</taxon>
    </lineage>
</organism>
<feature type="binding site" evidence="9">
    <location>
        <position position="96"/>
    </location>
    <ligand>
        <name>Mg(2+)</name>
        <dbReference type="ChEBI" id="CHEBI:18420"/>
        <label>1</label>
    </ligand>
</feature>